<organism evidence="2 3">
    <name type="scientific">Halovenus carboxidivorans</name>
    <dbReference type="NCBI Taxonomy" id="2692199"/>
    <lineage>
        <taxon>Archaea</taxon>
        <taxon>Methanobacteriati</taxon>
        <taxon>Methanobacteriota</taxon>
        <taxon>Stenosarchaea group</taxon>
        <taxon>Halobacteria</taxon>
        <taxon>Halobacteriales</taxon>
        <taxon>Haloarculaceae</taxon>
        <taxon>Halovenus</taxon>
    </lineage>
</organism>
<gene>
    <name evidence="2" type="ORF">GRX03_00520</name>
</gene>
<reference evidence="2 3" key="1">
    <citation type="submission" date="2019-12" db="EMBL/GenBank/DDBJ databases">
        <title>Isolation and characterization of three novel carbon monoxide-oxidizing members of Halobacteria from salione crusts and soils.</title>
        <authorList>
            <person name="Myers M.R."/>
            <person name="King G.M."/>
        </authorList>
    </citation>
    <scope>NUCLEOTIDE SEQUENCE [LARGE SCALE GENOMIC DNA]</scope>
    <source>
        <strain evidence="2 3">WSH3</strain>
    </source>
</reference>
<evidence type="ECO:0000256" key="1">
    <source>
        <dbReference type="SAM" id="Phobius"/>
    </source>
</evidence>
<evidence type="ECO:0000313" key="3">
    <source>
        <dbReference type="Proteomes" id="UP000466535"/>
    </source>
</evidence>
<evidence type="ECO:0000313" key="2">
    <source>
        <dbReference type="EMBL" id="MXR50093.1"/>
    </source>
</evidence>
<keyword evidence="1" id="KW-0472">Membrane</keyword>
<proteinExistence type="predicted"/>
<dbReference type="PANTHER" id="PTHR37692">
    <property type="entry name" value="HYPOTHETICAL MEMBRANE SPANNING PROTEIN"/>
    <property type="match status" value="1"/>
</dbReference>
<dbReference type="PANTHER" id="PTHR37692:SF1">
    <property type="entry name" value="DUF420 DOMAIN-CONTAINING PROTEIN"/>
    <property type="match status" value="1"/>
</dbReference>
<sequence>MAVATEIRDGVKARPLAVTAVLSVIGYVFVIGTFAGVFDFYPSLSAEGVRLAAHLIAIINTLALVALLAGVYFVKNGQYRKHRAAMLTAFSLILLFLAVYLTKVGGGFEREIVGAPSLVYGAYLVMLAVHIVLSVVSVPVVIYAVVLGLTHSFAELKDTRKELVGRIAGGAWILSLALGIITYLMLNHVYGARPREPRGELLLLLAVPGKQFGRWLRTWLRGLREGRS</sequence>
<protein>
    <submittedName>
        <fullName evidence="2">DUF420 domain-containing protein</fullName>
    </submittedName>
</protein>
<dbReference type="RefSeq" id="WP_159762256.1">
    <property type="nucleotide sequence ID" value="NZ_WUUT01000001.1"/>
</dbReference>
<dbReference type="OrthoDB" id="213478at2157"/>
<accession>A0A6B0T3P8</accession>
<keyword evidence="3" id="KW-1185">Reference proteome</keyword>
<feature type="transmembrane region" description="Helical" evidence="1">
    <location>
        <begin position="122"/>
        <end position="146"/>
    </location>
</feature>
<dbReference type="AlphaFoldDB" id="A0A6B0T3P8"/>
<keyword evidence="1" id="KW-1133">Transmembrane helix</keyword>
<dbReference type="Proteomes" id="UP000466535">
    <property type="component" value="Unassembled WGS sequence"/>
</dbReference>
<dbReference type="Pfam" id="PF04238">
    <property type="entry name" value="DUF420"/>
    <property type="match status" value="1"/>
</dbReference>
<feature type="transmembrane region" description="Helical" evidence="1">
    <location>
        <begin position="50"/>
        <end position="72"/>
    </location>
</feature>
<feature type="transmembrane region" description="Helical" evidence="1">
    <location>
        <begin position="16"/>
        <end position="38"/>
    </location>
</feature>
<name>A0A6B0T3P8_9EURY</name>
<feature type="transmembrane region" description="Helical" evidence="1">
    <location>
        <begin position="167"/>
        <end position="186"/>
    </location>
</feature>
<feature type="transmembrane region" description="Helical" evidence="1">
    <location>
        <begin position="84"/>
        <end position="102"/>
    </location>
</feature>
<dbReference type="EMBL" id="WUUT01000001">
    <property type="protein sequence ID" value="MXR50093.1"/>
    <property type="molecule type" value="Genomic_DNA"/>
</dbReference>
<comment type="caution">
    <text evidence="2">The sequence shown here is derived from an EMBL/GenBank/DDBJ whole genome shotgun (WGS) entry which is preliminary data.</text>
</comment>
<keyword evidence="1" id="KW-0812">Transmembrane</keyword>
<dbReference type="InterPro" id="IPR007352">
    <property type="entry name" value="DUF420"/>
</dbReference>